<dbReference type="Proteomes" id="UP000779233">
    <property type="component" value="Unassembled WGS sequence"/>
</dbReference>
<feature type="compositionally biased region" description="Polar residues" evidence="1">
    <location>
        <begin position="169"/>
        <end position="179"/>
    </location>
</feature>
<accession>A0A8S4HHR0</accession>
<protein>
    <submittedName>
        <fullName evidence="2">(malaria parasite P. vivax) hypothetical protein</fullName>
    </submittedName>
</protein>
<organism evidence="2 3">
    <name type="scientific">Plasmodium vivax</name>
    <name type="common">malaria parasite P. vivax</name>
    <dbReference type="NCBI Taxonomy" id="5855"/>
    <lineage>
        <taxon>Eukaryota</taxon>
        <taxon>Sar</taxon>
        <taxon>Alveolata</taxon>
        <taxon>Apicomplexa</taxon>
        <taxon>Aconoidasida</taxon>
        <taxon>Haemosporida</taxon>
        <taxon>Plasmodiidae</taxon>
        <taxon>Plasmodium</taxon>
        <taxon>Plasmodium (Plasmodium)</taxon>
    </lineage>
</organism>
<feature type="region of interest" description="Disordered" evidence="1">
    <location>
        <begin position="355"/>
        <end position="399"/>
    </location>
</feature>
<evidence type="ECO:0000313" key="3">
    <source>
        <dbReference type="Proteomes" id="UP000779233"/>
    </source>
</evidence>
<evidence type="ECO:0000256" key="1">
    <source>
        <dbReference type="SAM" id="MobiDB-lite"/>
    </source>
</evidence>
<reference evidence="2" key="1">
    <citation type="submission" date="2021-09" db="EMBL/GenBank/DDBJ databases">
        <authorList>
            <consortium name="Pathogen Informatics"/>
        </authorList>
    </citation>
    <scope>NUCLEOTIDE SEQUENCE</scope>
    <source>
        <strain evidence="2">PvW1</strain>
    </source>
</reference>
<feature type="compositionally biased region" description="Basic and acidic residues" evidence="1">
    <location>
        <begin position="362"/>
        <end position="373"/>
    </location>
</feature>
<dbReference type="VEuPathDB" id="PlasmoDB:PVPAM_000005800"/>
<sequence length="509" mass="55963">MNRPFGTQRSIIHHWQKYNGGYCFNKYSTIKKEIEEKIDNFYKIQNRNLHQEWNQINKAITAGNAVIQDCVRNGHKLNDLYAVDTIKNFIERCSKHNAPTCGANRASQVRKYPALKISGAGNSCGAGKGCKEGIAQAKEKNGKSQSRALEEGSKTVRSPRTDPKHDRQNNPIEQEPGNTNIISQLQPSVSRSDPHVVAEVKELGQRDNGVSTSSNREESQVQPLPSLGPSKENTFETSTRDQQLQTVTTVKSDTGDSSQVRISGENTPKGKLPVGDNSHVQQDNIEQVLNREPNENPPPPNHDTVYSVEIAPSDGNPANRVSISVSTDGFDSARASFPEQPRDTVTAETIPGVVANSNIADPDGKSHMGDDSANRPADSDVSPVKTACTEASSDQASGSETLCYKRDDNELDISTGYILDKVHKIFDAIPNKEHVIKASAPMGIVLLLGLLFKYTPLWRALTKKNSKKGASINQELHSVLQEPSIMDEERSIPFSYGAFQYSSFDQNSY</sequence>
<dbReference type="AlphaFoldDB" id="A0A8S4HHR0"/>
<name>A0A8S4HHR0_PLAVI</name>
<evidence type="ECO:0000313" key="2">
    <source>
        <dbReference type="EMBL" id="CAG9482016.1"/>
    </source>
</evidence>
<dbReference type="EMBL" id="CAJZCX010000012">
    <property type="protein sequence ID" value="CAG9482016.1"/>
    <property type="molecule type" value="Genomic_DNA"/>
</dbReference>
<proteinExistence type="predicted"/>
<feature type="region of interest" description="Disordered" evidence="1">
    <location>
        <begin position="138"/>
        <end position="179"/>
    </location>
</feature>
<feature type="compositionally biased region" description="Basic and acidic residues" evidence="1">
    <location>
        <begin position="138"/>
        <end position="168"/>
    </location>
</feature>
<gene>
    <name evidence="2" type="ORF">PVW1_060036200</name>
</gene>
<feature type="compositionally biased region" description="Polar residues" evidence="1">
    <location>
        <begin position="389"/>
        <end position="399"/>
    </location>
</feature>
<comment type="caution">
    <text evidence="2">The sequence shown here is derived from an EMBL/GenBank/DDBJ whole genome shotgun (WGS) entry which is preliminary data.</text>
</comment>
<feature type="region of interest" description="Disordered" evidence="1">
    <location>
        <begin position="203"/>
        <end position="278"/>
    </location>
</feature>
<feature type="compositionally biased region" description="Polar residues" evidence="1">
    <location>
        <begin position="231"/>
        <end position="266"/>
    </location>
</feature>